<name>A0A839EYC4_9GAMM</name>
<feature type="transmembrane region" description="Helical" evidence="2">
    <location>
        <begin position="85"/>
        <end position="103"/>
    </location>
</feature>
<dbReference type="PANTHER" id="PTHR48081">
    <property type="entry name" value="AB HYDROLASE SUPERFAMILY PROTEIN C4A8.06C"/>
    <property type="match status" value="1"/>
</dbReference>
<comment type="caution">
    <text evidence="4">The sequence shown here is derived from an EMBL/GenBank/DDBJ whole genome shotgun (WGS) entry which is preliminary data.</text>
</comment>
<evidence type="ECO:0000313" key="5">
    <source>
        <dbReference type="Proteomes" id="UP000550401"/>
    </source>
</evidence>
<feature type="domain" description="Alpha/beta hydrolase fold-3" evidence="3">
    <location>
        <begin position="167"/>
        <end position="372"/>
    </location>
</feature>
<proteinExistence type="predicted"/>
<protein>
    <submittedName>
        <fullName evidence="4">Acetyl esterase/lipase</fullName>
    </submittedName>
</protein>
<reference evidence="4 5" key="1">
    <citation type="submission" date="2020-07" db="EMBL/GenBank/DDBJ databases">
        <title>Genomic Encyclopedia of Type Strains, Phase IV (KMG-V): Genome sequencing to study the core and pangenomes of soil and plant-associated prokaryotes.</title>
        <authorList>
            <person name="Whitman W."/>
        </authorList>
    </citation>
    <scope>NUCLEOTIDE SEQUENCE [LARGE SCALE GENOMIC DNA]</scope>
    <source>
        <strain evidence="4 5">RH2WT43</strain>
    </source>
</reference>
<evidence type="ECO:0000256" key="1">
    <source>
        <dbReference type="ARBA" id="ARBA00022801"/>
    </source>
</evidence>
<keyword evidence="2" id="KW-1133">Transmembrane helix</keyword>
<dbReference type="Gene3D" id="3.40.50.1820">
    <property type="entry name" value="alpha/beta hydrolase"/>
    <property type="match status" value="1"/>
</dbReference>
<evidence type="ECO:0000259" key="3">
    <source>
        <dbReference type="Pfam" id="PF07859"/>
    </source>
</evidence>
<dbReference type="InterPro" id="IPR050300">
    <property type="entry name" value="GDXG_lipolytic_enzyme"/>
</dbReference>
<dbReference type="InterPro" id="IPR013094">
    <property type="entry name" value="AB_hydrolase_3"/>
</dbReference>
<dbReference type="Proteomes" id="UP000550401">
    <property type="component" value="Unassembled WGS sequence"/>
</dbReference>
<dbReference type="EMBL" id="JACGXL010000001">
    <property type="protein sequence ID" value="MBA8886679.1"/>
    <property type="molecule type" value="Genomic_DNA"/>
</dbReference>
<keyword evidence="1" id="KW-0378">Hydrolase</keyword>
<dbReference type="SUPFAM" id="SSF53474">
    <property type="entry name" value="alpha/beta-Hydrolases"/>
    <property type="match status" value="1"/>
</dbReference>
<gene>
    <name evidence="4" type="ORF">FHW12_000870</name>
</gene>
<evidence type="ECO:0000256" key="2">
    <source>
        <dbReference type="SAM" id="Phobius"/>
    </source>
</evidence>
<keyword evidence="5" id="KW-1185">Reference proteome</keyword>
<accession>A0A839EYC4</accession>
<keyword evidence="2" id="KW-0472">Membrane</keyword>
<dbReference type="AlphaFoldDB" id="A0A839EYC4"/>
<sequence>MGVVRVSILFVHAWTAGVRGFMPMRARLQVRRAGVHRGPAPVQPGRVPVDADARCLYSGPMLAVGRGLSGDRRIDPACEARMRKLLLGVAVVVAVVAILAVYVTPWPSVWVIRSIFDRGAARAAAALASKVPADVRIVADVAYSPDDGHARFDVYRGATTSPDAPVVIWFHGGGFVSGRRGDVANYLKVLAGRGFTVVNVDYTIAPEATYPTPIRQANALLGYLDTNSERLGFRRDRWVLAGDSAGAQIAAQTAALIANPDYAKVLAIHPGVRSAQIAGALLYCGVYDVTHMGEGGGVLGWFVHSTGWAYSGDRAWRGTGALSSMALAPFITPTFPPTFISAGNADPLGPQSVALAGALAAQRVAVTSLFFPADYSPPLAHEYQFDLDTDAGATALERSVQWLSGLAD</sequence>
<keyword evidence="2" id="KW-0812">Transmembrane</keyword>
<evidence type="ECO:0000313" key="4">
    <source>
        <dbReference type="EMBL" id="MBA8886679.1"/>
    </source>
</evidence>
<organism evidence="4 5">
    <name type="scientific">Dokdonella fugitiva</name>
    <dbReference type="NCBI Taxonomy" id="328517"/>
    <lineage>
        <taxon>Bacteria</taxon>
        <taxon>Pseudomonadati</taxon>
        <taxon>Pseudomonadota</taxon>
        <taxon>Gammaproteobacteria</taxon>
        <taxon>Lysobacterales</taxon>
        <taxon>Rhodanobacteraceae</taxon>
        <taxon>Dokdonella</taxon>
    </lineage>
</organism>
<dbReference type="Pfam" id="PF07859">
    <property type="entry name" value="Abhydrolase_3"/>
    <property type="match status" value="1"/>
</dbReference>
<dbReference type="RefSeq" id="WP_220484295.1">
    <property type="nucleotide sequence ID" value="NZ_JACGXL010000001.1"/>
</dbReference>
<dbReference type="GO" id="GO:0016787">
    <property type="term" value="F:hydrolase activity"/>
    <property type="evidence" value="ECO:0007669"/>
    <property type="project" value="UniProtKB-KW"/>
</dbReference>
<dbReference type="InterPro" id="IPR029058">
    <property type="entry name" value="AB_hydrolase_fold"/>
</dbReference>